<evidence type="ECO:0000313" key="4">
    <source>
        <dbReference type="Proteomes" id="UP000314294"/>
    </source>
</evidence>
<feature type="compositionally biased region" description="Acidic residues" evidence="1">
    <location>
        <begin position="134"/>
        <end position="152"/>
    </location>
</feature>
<evidence type="ECO:0000313" key="3">
    <source>
        <dbReference type="EMBL" id="TNN34319.1"/>
    </source>
</evidence>
<dbReference type="EMBL" id="SRLO01001992">
    <property type="protein sequence ID" value="TNN34319.1"/>
    <property type="molecule type" value="Genomic_DNA"/>
</dbReference>
<dbReference type="OrthoDB" id="2337140at2759"/>
<dbReference type="Proteomes" id="UP000314294">
    <property type="component" value="Unassembled WGS sequence"/>
</dbReference>
<accession>A0A4Z2EZN5</accession>
<evidence type="ECO:0000256" key="1">
    <source>
        <dbReference type="SAM" id="MobiDB-lite"/>
    </source>
</evidence>
<evidence type="ECO:0000256" key="2">
    <source>
        <dbReference type="SAM" id="Phobius"/>
    </source>
</evidence>
<feature type="transmembrane region" description="Helical" evidence="2">
    <location>
        <begin position="266"/>
        <end position="290"/>
    </location>
</feature>
<name>A0A4Z2EZN5_9TELE</name>
<proteinExistence type="predicted"/>
<reference evidence="3 4" key="1">
    <citation type="submission" date="2019-03" db="EMBL/GenBank/DDBJ databases">
        <title>First draft genome of Liparis tanakae, snailfish: a comprehensive survey of snailfish specific genes.</title>
        <authorList>
            <person name="Kim W."/>
            <person name="Song I."/>
            <person name="Jeong J.-H."/>
            <person name="Kim D."/>
            <person name="Kim S."/>
            <person name="Ryu S."/>
            <person name="Song J.Y."/>
            <person name="Lee S.K."/>
        </authorList>
    </citation>
    <scope>NUCLEOTIDE SEQUENCE [LARGE SCALE GENOMIC DNA]</scope>
    <source>
        <tissue evidence="3">Muscle</tissue>
    </source>
</reference>
<gene>
    <name evidence="3" type="ORF">EYF80_055522</name>
</gene>
<keyword evidence="2" id="KW-1133">Transmembrane helix</keyword>
<keyword evidence="2" id="KW-0812">Transmembrane</keyword>
<feature type="region of interest" description="Disordered" evidence="1">
    <location>
        <begin position="119"/>
        <end position="152"/>
    </location>
</feature>
<sequence>MDVTSQGVKFGSCDRFCWGCSHKGTFLIQAKGLVLEHHGLYLCTCLCGDNIFHTFNLKKGKKKGQGEKLLFFRDGGSSRGLLAPTTSAKPMEGYNQFVADKPQLVQLRKQVEEKHNVMTTEGRLATTDRRREVEEEEEDEEEEEEENEEDDDLALYLSHTKSSESQNCPKNGLWRYNFTTQSWGQVATVPGSNPPDKIHHCCAGLGPSYKSSSSSSSSSGIQPLMISEFSVCTSLLYAACPSKLGISTRPSSRTFPACSLRSAVTMAALGMGWVMLGLSLICIRFSMCLFTASRKSMLTRSD</sequence>
<keyword evidence="2" id="KW-0472">Membrane</keyword>
<comment type="caution">
    <text evidence="3">The sequence shown here is derived from an EMBL/GenBank/DDBJ whole genome shotgun (WGS) entry which is preliminary data.</text>
</comment>
<protein>
    <submittedName>
        <fullName evidence="3">Uncharacterized protein</fullName>
    </submittedName>
</protein>
<dbReference type="AlphaFoldDB" id="A0A4Z2EZN5"/>
<organism evidence="3 4">
    <name type="scientific">Liparis tanakae</name>
    <name type="common">Tanaka's snailfish</name>
    <dbReference type="NCBI Taxonomy" id="230148"/>
    <lineage>
        <taxon>Eukaryota</taxon>
        <taxon>Metazoa</taxon>
        <taxon>Chordata</taxon>
        <taxon>Craniata</taxon>
        <taxon>Vertebrata</taxon>
        <taxon>Euteleostomi</taxon>
        <taxon>Actinopterygii</taxon>
        <taxon>Neopterygii</taxon>
        <taxon>Teleostei</taxon>
        <taxon>Neoteleostei</taxon>
        <taxon>Acanthomorphata</taxon>
        <taxon>Eupercaria</taxon>
        <taxon>Perciformes</taxon>
        <taxon>Cottioidei</taxon>
        <taxon>Cottales</taxon>
        <taxon>Liparidae</taxon>
        <taxon>Liparis</taxon>
    </lineage>
</organism>
<keyword evidence="4" id="KW-1185">Reference proteome</keyword>